<protein>
    <submittedName>
        <fullName evidence="10">Transcriptional regulator</fullName>
    </submittedName>
</protein>
<dbReference type="Proteomes" id="UP000326178">
    <property type="component" value="Chromosome"/>
</dbReference>
<evidence type="ECO:0000256" key="6">
    <source>
        <dbReference type="PROSITE-ProRule" id="PRU00339"/>
    </source>
</evidence>
<feature type="domain" description="OmpR/PhoB-type" evidence="9">
    <location>
        <begin position="1"/>
        <end position="98"/>
    </location>
</feature>
<organism evidence="10 11">
    <name type="scientific">Streptomyces nitrosporeus</name>
    <dbReference type="NCBI Taxonomy" id="28894"/>
    <lineage>
        <taxon>Bacteria</taxon>
        <taxon>Bacillati</taxon>
        <taxon>Actinomycetota</taxon>
        <taxon>Actinomycetes</taxon>
        <taxon>Kitasatosporales</taxon>
        <taxon>Streptomycetaceae</taxon>
        <taxon>Streptomyces</taxon>
    </lineage>
</organism>
<dbReference type="Pfam" id="PF00931">
    <property type="entry name" value="NB-ARC"/>
    <property type="match status" value="1"/>
</dbReference>
<dbReference type="Pfam" id="PF00486">
    <property type="entry name" value="Trans_reg_C"/>
    <property type="match status" value="1"/>
</dbReference>
<dbReference type="Pfam" id="PF03704">
    <property type="entry name" value="BTAD"/>
    <property type="match status" value="1"/>
</dbReference>
<proteinExistence type="inferred from homology"/>
<dbReference type="SUPFAM" id="SSF46894">
    <property type="entry name" value="C-terminal effector domain of the bipartite response regulators"/>
    <property type="match status" value="1"/>
</dbReference>
<evidence type="ECO:0000256" key="7">
    <source>
        <dbReference type="PROSITE-ProRule" id="PRU01091"/>
    </source>
</evidence>
<dbReference type="SUPFAM" id="SSF48452">
    <property type="entry name" value="TPR-like"/>
    <property type="match status" value="3"/>
</dbReference>
<dbReference type="PANTHER" id="PTHR35807:SF1">
    <property type="entry name" value="TRANSCRIPTIONAL REGULATOR REDD"/>
    <property type="match status" value="1"/>
</dbReference>
<dbReference type="SMART" id="SM00028">
    <property type="entry name" value="TPR"/>
    <property type="match status" value="5"/>
</dbReference>
<name>A0A5J6FBN2_9ACTN</name>
<evidence type="ECO:0000313" key="10">
    <source>
        <dbReference type="EMBL" id="QEU73899.1"/>
    </source>
</evidence>
<feature type="DNA-binding region" description="OmpR/PhoB-type" evidence="7">
    <location>
        <begin position="1"/>
        <end position="98"/>
    </location>
</feature>
<dbReference type="Gene3D" id="1.25.40.10">
    <property type="entry name" value="Tetratricopeptide repeat domain"/>
    <property type="match status" value="3"/>
</dbReference>
<evidence type="ECO:0000256" key="1">
    <source>
        <dbReference type="ARBA" id="ARBA00005820"/>
    </source>
</evidence>
<dbReference type="Gene3D" id="3.40.50.300">
    <property type="entry name" value="P-loop containing nucleotide triphosphate hydrolases"/>
    <property type="match status" value="1"/>
</dbReference>
<dbReference type="InterPro" id="IPR002182">
    <property type="entry name" value="NB-ARC"/>
</dbReference>
<dbReference type="PANTHER" id="PTHR35807">
    <property type="entry name" value="TRANSCRIPTIONAL REGULATOR REDD-RELATED"/>
    <property type="match status" value="1"/>
</dbReference>
<dbReference type="OrthoDB" id="7628974at2"/>
<dbReference type="GO" id="GO:0043531">
    <property type="term" value="F:ADP binding"/>
    <property type="evidence" value="ECO:0007669"/>
    <property type="project" value="InterPro"/>
</dbReference>
<evidence type="ECO:0000256" key="2">
    <source>
        <dbReference type="ARBA" id="ARBA00023012"/>
    </source>
</evidence>
<accession>A0A5J6FBN2</accession>
<dbReference type="InterPro" id="IPR019734">
    <property type="entry name" value="TPR_rpt"/>
</dbReference>
<dbReference type="SMART" id="SM01043">
    <property type="entry name" value="BTAD"/>
    <property type="match status" value="1"/>
</dbReference>
<dbReference type="RefSeq" id="WP_150489197.1">
    <property type="nucleotide sequence ID" value="NZ_BMUV01000008.1"/>
</dbReference>
<keyword evidence="3" id="KW-0805">Transcription regulation</keyword>
<dbReference type="InterPro" id="IPR027417">
    <property type="entry name" value="P-loop_NTPase"/>
</dbReference>
<dbReference type="CDD" id="cd15831">
    <property type="entry name" value="BTAD"/>
    <property type="match status" value="1"/>
</dbReference>
<dbReference type="SMART" id="SM00862">
    <property type="entry name" value="Trans_reg_C"/>
    <property type="match status" value="1"/>
</dbReference>
<keyword evidence="4 7" id="KW-0238">DNA-binding</keyword>
<dbReference type="PROSITE" id="PS51755">
    <property type="entry name" value="OMPR_PHOB"/>
    <property type="match status" value="1"/>
</dbReference>
<evidence type="ECO:0000256" key="8">
    <source>
        <dbReference type="SAM" id="MobiDB-lite"/>
    </source>
</evidence>
<dbReference type="EMBL" id="CP023702">
    <property type="protein sequence ID" value="QEU73899.1"/>
    <property type="molecule type" value="Genomic_DNA"/>
</dbReference>
<dbReference type="GO" id="GO:0000160">
    <property type="term" value="P:phosphorelay signal transduction system"/>
    <property type="evidence" value="ECO:0007669"/>
    <property type="project" value="UniProtKB-KW"/>
</dbReference>
<dbReference type="InterPro" id="IPR051677">
    <property type="entry name" value="AfsR-DnrI-RedD_regulator"/>
</dbReference>
<dbReference type="InterPro" id="IPR001867">
    <property type="entry name" value="OmpR/PhoB-type_DNA-bd"/>
</dbReference>
<dbReference type="Pfam" id="PF13424">
    <property type="entry name" value="TPR_12"/>
    <property type="match status" value="2"/>
</dbReference>
<dbReference type="InterPro" id="IPR036388">
    <property type="entry name" value="WH-like_DNA-bd_sf"/>
</dbReference>
<evidence type="ECO:0000313" key="11">
    <source>
        <dbReference type="Proteomes" id="UP000326178"/>
    </source>
</evidence>
<reference evidence="10 11" key="1">
    <citation type="submission" date="2017-09" db="EMBL/GenBank/DDBJ databases">
        <authorList>
            <person name="Lee N."/>
            <person name="Cho B.-K."/>
        </authorList>
    </citation>
    <scope>NUCLEOTIDE SEQUENCE [LARGE SCALE GENOMIC DNA]</scope>
    <source>
        <strain evidence="10 11">ATCC 12769</strain>
    </source>
</reference>
<keyword evidence="11" id="KW-1185">Reference proteome</keyword>
<evidence type="ECO:0000256" key="5">
    <source>
        <dbReference type="ARBA" id="ARBA00023163"/>
    </source>
</evidence>
<comment type="similarity">
    <text evidence="1">Belongs to the AfsR/DnrI/RedD regulatory family.</text>
</comment>
<keyword evidence="6" id="KW-0802">TPR repeat</keyword>
<dbReference type="GO" id="GO:0003677">
    <property type="term" value="F:DNA binding"/>
    <property type="evidence" value="ECO:0007669"/>
    <property type="project" value="UniProtKB-UniRule"/>
</dbReference>
<dbReference type="InterPro" id="IPR016032">
    <property type="entry name" value="Sig_transdc_resp-reg_C-effctor"/>
</dbReference>
<dbReference type="GO" id="GO:0006355">
    <property type="term" value="P:regulation of DNA-templated transcription"/>
    <property type="evidence" value="ECO:0007669"/>
    <property type="project" value="InterPro"/>
</dbReference>
<feature type="repeat" description="TPR" evidence="6">
    <location>
        <begin position="734"/>
        <end position="767"/>
    </location>
</feature>
<dbReference type="PRINTS" id="PR00364">
    <property type="entry name" value="DISEASERSIST"/>
</dbReference>
<evidence type="ECO:0000256" key="3">
    <source>
        <dbReference type="ARBA" id="ARBA00023015"/>
    </source>
</evidence>
<dbReference type="Gene3D" id="1.10.10.10">
    <property type="entry name" value="Winged helix-like DNA-binding domain superfamily/Winged helix DNA-binding domain"/>
    <property type="match status" value="1"/>
</dbReference>
<dbReference type="InterPro" id="IPR011990">
    <property type="entry name" value="TPR-like_helical_dom_sf"/>
</dbReference>
<evidence type="ECO:0000259" key="9">
    <source>
        <dbReference type="PROSITE" id="PS51755"/>
    </source>
</evidence>
<evidence type="ECO:0000256" key="4">
    <source>
        <dbReference type="ARBA" id="ARBA00023125"/>
    </source>
</evidence>
<dbReference type="PROSITE" id="PS50005">
    <property type="entry name" value="TPR"/>
    <property type="match status" value="1"/>
</dbReference>
<keyword evidence="5" id="KW-0804">Transcription</keyword>
<feature type="region of interest" description="Disordered" evidence="8">
    <location>
        <begin position="251"/>
        <end position="276"/>
    </location>
</feature>
<gene>
    <name evidence="10" type="ORF">CP967_19600</name>
</gene>
<dbReference type="KEGG" id="snk:CP967_19600"/>
<sequence length="1005" mass="109470">MEKRLNFKVLGPLEVTSHDAQVPVGGPRHRTILVMLLLSPGRIVAVDTLIEAVWGDRPPATARTQVSICIAALRKTFKAAGFPGEVIVTAHPGYLLQVGMHRLDSEEFSALVSSAELAVRNSRPAEAARCYAEALALWRGRPLDGVTGRLVEDEARRLEELRLDTYENATAVHIQLGEHQKILPDLAAMVREHPLRERARHQLITAQYQSGRRAEALETFRDGRRWMIEELGLEPGPALSELHNAILQDELSPAVPGPDGEGTLPSKPVGDPLELPPDVPGLAGRKEELAQLDELLTPAVESNGPATGLITGVGGVGKTGLAVHWAHQVAEHFPDGQLFADLRGYDEHLEPTTAGEILGRFLRSLSVPTAQIPSEPEERAALYRSLLADRRVLVVLDNVRSYAQVRPLLPGSGGCCVLVTSREQLSEMLAWPPRSWVRLGRLSPYEAVELLEKIVGEERVAADPPSAARLAELCDLLPLALRIAGARLASKPHWTVSRLVRRLSDERQRLDELSSGESQVRASFALTYRGLTAATALLYRRLGLLDAPDFGAWVAAALLDTDLLTGERLVEQLVDAQFLDVVGLDATGHPRYRFQNLLRLFARERAEAEDTAEDRRAAQERAFRAYLALAEQAHQRAFGGDFSVIHSAVPRYRLPGELGEGLLTDPLGWLETERLSLVAVVDQAAALGLDELAWDLTMSVVVLFETRNYLDDWRECSERALAAARVAGNARGQAAMLHNLGALEMRLRHFSKAYASFTEALELHGRAGEEHGHALVLRNMAMIDEMRGDLDRAVERSTRALEVFRAVGDLSSEAHVLNNMAQIELDRGQTDAAQRLSLESLRVSAAIGEGGSRSLALGTHRLARVYLAQKRYALAEEAFLRMIGVVRAQADMLGLAHGLLGLGEARLGAESWGQARATLAQALEIAGLVDSALVEGKIKLALGEACWKCGDRVAARRHFSGARTDFARIGVAKWTERARLALAGTDPVGELPAEVASAGETPGGT</sequence>
<dbReference type="InterPro" id="IPR005158">
    <property type="entry name" value="BTAD"/>
</dbReference>
<dbReference type="AlphaFoldDB" id="A0A5J6FBN2"/>
<dbReference type="SUPFAM" id="SSF52540">
    <property type="entry name" value="P-loop containing nucleoside triphosphate hydrolases"/>
    <property type="match status" value="1"/>
</dbReference>
<keyword evidence="2" id="KW-0902">Two-component regulatory system</keyword>